<dbReference type="PANTHER" id="PTHR24023">
    <property type="entry name" value="COLLAGEN ALPHA"/>
    <property type="match status" value="1"/>
</dbReference>
<feature type="compositionally biased region" description="Pro residues" evidence="3">
    <location>
        <begin position="175"/>
        <end position="186"/>
    </location>
</feature>
<name>A0A6J0GMR1_9PASS</name>
<sequence length="433" mass="43729">MVKLERDLEDPLGLDPFPSVLGSPEGPGEAQSLELEPLELPESGGVSKGPPAGDSQPGHQFLGNPPESLEKTPEERQEERDSRGTNSSLLGGLAVPPPFPEDDLQGNQSLEIPEPLEKTEEAQPQLEASQENRDSGNGSAFPRRIRTRRSPEEHTEKIPFPNPVEDPGGANAPFPAAPSPIRPPGAPGARKFPAGSTEEGTIPADPPSRGQKGETGAPGIRGDKGEKGQPGEAGKPGEKGSKGDTGEEGQKGEPGIGFRGPVGQAGPPGFKGEPGAPGPPGAQGIQGIRGNAGIPGSQGDRGAPGLPGMPGQKGERGRRGRNGIPGPAGASGSPGKEGIPGTPGPKGNKGESGVGASGPRGPRGIPGPRGDEGIVGLRGPVGMMASPPGKEGLGFILQAEFPPGSPHPLAGIILPLASFSHIPPGILGKSREL</sequence>
<keyword evidence="2" id="KW-0272">Extracellular matrix</keyword>
<feature type="compositionally biased region" description="Low complexity" evidence="3">
    <location>
        <begin position="33"/>
        <end position="42"/>
    </location>
</feature>
<reference evidence="5" key="1">
    <citation type="submission" date="2025-08" db="UniProtKB">
        <authorList>
            <consortium name="RefSeq"/>
        </authorList>
    </citation>
    <scope>IDENTIFICATION</scope>
</reference>
<dbReference type="RefSeq" id="XP_017663216.1">
    <property type="nucleotide sequence ID" value="XM_017807727.1"/>
</dbReference>
<protein>
    <submittedName>
        <fullName evidence="5">Collagen alpha-1(I) chain-like</fullName>
    </submittedName>
</protein>
<evidence type="ECO:0000256" key="1">
    <source>
        <dbReference type="ARBA" id="ARBA00004498"/>
    </source>
</evidence>
<dbReference type="Pfam" id="PF01391">
    <property type="entry name" value="Collagen"/>
    <property type="match status" value="2"/>
</dbReference>
<evidence type="ECO:0000256" key="2">
    <source>
        <dbReference type="ARBA" id="ARBA00022530"/>
    </source>
</evidence>
<dbReference type="GO" id="GO:0031012">
    <property type="term" value="C:extracellular matrix"/>
    <property type="evidence" value="ECO:0007669"/>
    <property type="project" value="TreeGrafter"/>
</dbReference>
<dbReference type="OrthoDB" id="196393at2759"/>
<dbReference type="InterPro" id="IPR050149">
    <property type="entry name" value="Collagen_superfamily"/>
</dbReference>
<dbReference type="GO" id="GO:0005615">
    <property type="term" value="C:extracellular space"/>
    <property type="evidence" value="ECO:0007669"/>
    <property type="project" value="TreeGrafter"/>
</dbReference>
<dbReference type="GeneID" id="108493843"/>
<feature type="compositionally biased region" description="Basic and acidic residues" evidence="3">
    <location>
        <begin position="221"/>
        <end position="251"/>
    </location>
</feature>
<dbReference type="InterPro" id="IPR008160">
    <property type="entry name" value="Collagen"/>
</dbReference>
<feature type="compositionally biased region" description="Basic and acidic residues" evidence="3">
    <location>
        <begin position="68"/>
        <end position="83"/>
    </location>
</feature>
<feature type="compositionally biased region" description="Low complexity" evidence="3">
    <location>
        <begin position="322"/>
        <end position="334"/>
    </location>
</feature>
<gene>
    <name evidence="5" type="primary">LOC108493843</name>
</gene>
<comment type="subcellular location">
    <subcellularLocation>
        <location evidence="1">Secreted</location>
        <location evidence="1">Extracellular space</location>
        <location evidence="1">Extracellular matrix</location>
    </subcellularLocation>
</comment>
<feature type="compositionally biased region" description="Low complexity" evidence="3">
    <location>
        <begin position="359"/>
        <end position="368"/>
    </location>
</feature>
<evidence type="ECO:0000313" key="5">
    <source>
        <dbReference type="RefSeq" id="XP_017663216.1"/>
    </source>
</evidence>
<organism evidence="4 5">
    <name type="scientific">Lepidothrix coronata</name>
    <name type="common">blue-crowned manakin</name>
    <dbReference type="NCBI Taxonomy" id="321398"/>
    <lineage>
        <taxon>Eukaryota</taxon>
        <taxon>Metazoa</taxon>
        <taxon>Chordata</taxon>
        <taxon>Craniata</taxon>
        <taxon>Vertebrata</taxon>
        <taxon>Euteleostomi</taxon>
        <taxon>Archelosauria</taxon>
        <taxon>Archosauria</taxon>
        <taxon>Dinosauria</taxon>
        <taxon>Saurischia</taxon>
        <taxon>Theropoda</taxon>
        <taxon>Coelurosauria</taxon>
        <taxon>Aves</taxon>
        <taxon>Neognathae</taxon>
        <taxon>Neoaves</taxon>
        <taxon>Telluraves</taxon>
        <taxon>Australaves</taxon>
        <taxon>Passeriformes</taxon>
        <taxon>Pipridae</taxon>
        <taxon>Lepidothrix</taxon>
    </lineage>
</organism>
<proteinExistence type="predicted"/>
<dbReference type="AlphaFoldDB" id="A0A6J0GMR1"/>
<evidence type="ECO:0000313" key="4">
    <source>
        <dbReference type="Proteomes" id="UP000504624"/>
    </source>
</evidence>
<dbReference type="PANTHER" id="PTHR24023:SF1082">
    <property type="entry name" value="COLLAGEN TRIPLE HELIX REPEAT"/>
    <property type="match status" value="1"/>
</dbReference>
<evidence type="ECO:0000256" key="3">
    <source>
        <dbReference type="SAM" id="MobiDB-lite"/>
    </source>
</evidence>
<dbReference type="Proteomes" id="UP000504624">
    <property type="component" value="Unplaced"/>
</dbReference>
<accession>A0A6J0GMR1</accession>
<keyword evidence="2" id="KW-0964">Secreted</keyword>
<feature type="region of interest" description="Disordered" evidence="3">
    <location>
        <begin position="1"/>
        <end position="372"/>
    </location>
</feature>
<keyword evidence="4" id="KW-1185">Reference proteome</keyword>